<accession>A0ABT3P4G0</accession>
<evidence type="ECO:0000256" key="7">
    <source>
        <dbReference type="PIRNR" id="PIRNR016938"/>
    </source>
</evidence>
<feature type="domain" description="Anti sigma-E protein RseA N-terminal" evidence="9">
    <location>
        <begin position="4"/>
        <end position="76"/>
    </location>
</feature>
<evidence type="ECO:0000256" key="6">
    <source>
        <dbReference type="ARBA" id="ARBA00023136"/>
    </source>
</evidence>
<comment type="subcellular location">
    <subcellularLocation>
        <location evidence="7">Cell inner membrane</location>
    </subcellularLocation>
    <subcellularLocation>
        <location evidence="1">Cell membrane</location>
        <topology evidence="1">Single-pass membrane protein</topology>
    </subcellularLocation>
</comment>
<comment type="subunit">
    <text evidence="7">Interacts 1:1 with ECF RNA polymerase sigma-E (RpoE); this inhibits the interaction of sigma-E with the RNA polymerase catalytic core and leads to a decreased expression of sigma-E-regulated genes. Interacts with RseB.</text>
</comment>
<comment type="caution">
    <text evidence="11">The sequence shown here is derived from an EMBL/GenBank/DDBJ whole genome shotgun (WGS) entry which is preliminary data.</text>
</comment>
<comment type="similarity">
    <text evidence="2 7">Belongs to the RseA family.</text>
</comment>
<gene>
    <name evidence="11" type="ORF">OPS25_02570</name>
</gene>
<dbReference type="CDD" id="cd16328">
    <property type="entry name" value="RseA_N"/>
    <property type="match status" value="1"/>
</dbReference>
<evidence type="ECO:0000256" key="4">
    <source>
        <dbReference type="ARBA" id="ARBA00022692"/>
    </source>
</evidence>
<dbReference type="InterPro" id="IPR005572">
    <property type="entry name" value="Anti-sigma_E_RseA_N"/>
</dbReference>
<evidence type="ECO:0000256" key="5">
    <source>
        <dbReference type="ARBA" id="ARBA00022989"/>
    </source>
</evidence>
<dbReference type="Pfam" id="PF03873">
    <property type="entry name" value="RseA_C"/>
    <property type="match status" value="1"/>
</dbReference>
<organism evidence="11 12">
    <name type="scientific">Alteromonas aquimaris</name>
    <dbReference type="NCBI Taxonomy" id="2998417"/>
    <lineage>
        <taxon>Bacteria</taxon>
        <taxon>Pseudomonadati</taxon>
        <taxon>Pseudomonadota</taxon>
        <taxon>Gammaproteobacteria</taxon>
        <taxon>Alteromonadales</taxon>
        <taxon>Alteromonadaceae</taxon>
        <taxon>Alteromonas/Salinimonas group</taxon>
        <taxon>Alteromonas</taxon>
    </lineage>
</organism>
<dbReference type="InterPro" id="IPR052383">
    <property type="entry name" value="Anti-sigma-E_RseA-like"/>
</dbReference>
<keyword evidence="6 7" id="KW-0472">Membrane</keyword>
<dbReference type="InterPro" id="IPR026279">
    <property type="entry name" value="RseA"/>
</dbReference>
<dbReference type="RefSeq" id="WP_265616079.1">
    <property type="nucleotide sequence ID" value="NZ_JAPFRD010000002.1"/>
</dbReference>
<dbReference type="PANTHER" id="PTHR38104">
    <property type="match status" value="1"/>
</dbReference>
<comment type="function">
    <text evidence="7">An anti-sigma factor for extracytoplasmic function (ECF) sigma factor sigma-E (RpoE). ECF sigma factors are held in an inactive form by an anti-sigma factor until released by regulated intramembrane proteolysis (RIP). RIP occurs when an extracytoplasmic signal triggers a concerted proteolytic cascade to transmit information and elicit cellular responses. The membrane-spanning regulatory substrate protein is first cut periplasmically (site-1 protease, S1P, DegS), then within the membrane itself (site-2 protease, S2P, RseP), while cytoplasmic proteases finish degrading the anti-sigma factor, liberating sigma-E.</text>
</comment>
<dbReference type="InterPro" id="IPR005573">
    <property type="entry name" value="Anti-sigma_E_RseA_C"/>
</dbReference>
<keyword evidence="12" id="KW-1185">Reference proteome</keyword>
<sequence>MTEQQENLSAFMDGELSQTEIIDAIKQDPMLQAKWQRYHVIRSGLRKEATVAPQLDITARVAAALAGEPTVMAPRSRWETIPLVGKVVPFVKQAGQFAVAASVAAAVIVGVQYSNQPSQTEPFSTFATVGPQGGLAPVSLEQTRTLPRNDMAVMLEKKRKINALIADHEQQIKLKQAEEQSAAAEEQQGSDN</sequence>
<name>A0ABT3P4G0_9ALTE</name>
<evidence type="ECO:0000313" key="11">
    <source>
        <dbReference type="EMBL" id="MCW8107385.1"/>
    </source>
</evidence>
<dbReference type="PANTHER" id="PTHR38104:SF1">
    <property type="entry name" value="ANTI-SIGMA-E FACTOR RSEA"/>
    <property type="match status" value="1"/>
</dbReference>
<dbReference type="InterPro" id="IPR036147">
    <property type="entry name" value="Anti-sigma_E_RseA_N_sf"/>
</dbReference>
<protein>
    <recommendedName>
        <fullName evidence="7">Anti-sigma-E factor RseA</fullName>
    </recommendedName>
    <alternativeName>
        <fullName evidence="7">Regulator of SigE</fullName>
    </alternativeName>
    <alternativeName>
        <fullName evidence="7">Sigma-E anti-sigma factor RseA</fullName>
    </alternativeName>
    <alternativeName>
        <fullName evidence="7">Sigma-E factor negative regulatory protein</fullName>
    </alternativeName>
</protein>
<dbReference type="PIRSF" id="PIRSF016938">
    <property type="entry name" value="RseA"/>
    <property type="match status" value="1"/>
</dbReference>
<feature type="domain" description="Anti sigma-E protein RseA C-terminal" evidence="10">
    <location>
        <begin position="128"/>
        <end position="172"/>
    </location>
</feature>
<keyword evidence="8" id="KW-0175">Coiled coil</keyword>
<evidence type="ECO:0000313" key="12">
    <source>
        <dbReference type="Proteomes" id="UP001142810"/>
    </source>
</evidence>
<reference evidence="11" key="1">
    <citation type="submission" date="2022-11" db="EMBL/GenBank/DDBJ databases">
        <title>Alteromonas sp. nov., isolated from sea water of the Qingdao.</title>
        <authorList>
            <person name="Wang Q."/>
        </authorList>
    </citation>
    <scope>NUCLEOTIDE SEQUENCE</scope>
    <source>
        <strain evidence="11">ASW11-7</strain>
    </source>
</reference>
<dbReference type="EMBL" id="JAPFRD010000002">
    <property type="protein sequence ID" value="MCW8107385.1"/>
    <property type="molecule type" value="Genomic_DNA"/>
</dbReference>
<keyword evidence="3 7" id="KW-1003">Cell membrane</keyword>
<evidence type="ECO:0000259" key="9">
    <source>
        <dbReference type="Pfam" id="PF03872"/>
    </source>
</evidence>
<dbReference type="Gene3D" id="1.10.10.880">
    <property type="entry name" value="Anti sigma-E protein RseA, N-terminal domain"/>
    <property type="match status" value="1"/>
</dbReference>
<keyword evidence="4" id="KW-0812">Transmembrane</keyword>
<dbReference type="Pfam" id="PF03872">
    <property type="entry name" value="RseA_N"/>
    <property type="match status" value="1"/>
</dbReference>
<feature type="coiled-coil region" evidence="8">
    <location>
        <begin position="158"/>
        <end position="187"/>
    </location>
</feature>
<keyword evidence="7" id="KW-0997">Cell inner membrane</keyword>
<dbReference type="Proteomes" id="UP001142810">
    <property type="component" value="Unassembled WGS sequence"/>
</dbReference>
<evidence type="ECO:0000256" key="3">
    <source>
        <dbReference type="ARBA" id="ARBA00022475"/>
    </source>
</evidence>
<evidence type="ECO:0000259" key="10">
    <source>
        <dbReference type="Pfam" id="PF03873"/>
    </source>
</evidence>
<evidence type="ECO:0000256" key="1">
    <source>
        <dbReference type="ARBA" id="ARBA00004162"/>
    </source>
</evidence>
<dbReference type="SUPFAM" id="SSF89069">
    <property type="entry name" value="N-terminal, cytoplasmic domain of anti-sigmaE factor RseA"/>
    <property type="match status" value="1"/>
</dbReference>
<evidence type="ECO:0000256" key="8">
    <source>
        <dbReference type="SAM" id="Coils"/>
    </source>
</evidence>
<proteinExistence type="inferred from homology"/>
<keyword evidence="5" id="KW-1133">Transmembrane helix</keyword>
<evidence type="ECO:0000256" key="2">
    <source>
        <dbReference type="ARBA" id="ARBA00005837"/>
    </source>
</evidence>